<proteinExistence type="predicted"/>
<evidence type="ECO:0000313" key="1">
    <source>
        <dbReference type="EMBL" id="SCE86927.1"/>
    </source>
</evidence>
<name>A0A1C4VSJ2_9ACTN</name>
<protein>
    <recommendedName>
        <fullName evidence="3">SUKH-4 immunity protein</fullName>
    </recommendedName>
</protein>
<dbReference type="EMBL" id="FMCT01000002">
    <property type="protein sequence ID" value="SCE86927.1"/>
    <property type="molecule type" value="Genomic_DNA"/>
</dbReference>
<dbReference type="Proteomes" id="UP000183585">
    <property type="component" value="Unassembled WGS sequence"/>
</dbReference>
<gene>
    <name evidence="1" type="ORF">GA0070563_102491</name>
</gene>
<organism evidence="1 2">
    <name type="scientific">Micromonospora carbonacea</name>
    <dbReference type="NCBI Taxonomy" id="47853"/>
    <lineage>
        <taxon>Bacteria</taxon>
        <taxon>Bacillati</taxon>
        <taxon>Actinomycetota</taxon>
        <taxon>Actinomycetes</taxon>
        <taxon>Micromonosporales</taxon>
        <taxon>Micromonosporaceae</taxon>
        <taxon>Micromonospora</taxon>
    </lineage>
</organism>
<sequence length="207" mass="22146">MQDREGWPGRGRGGGGYLFGVTGERGEGLLLGRIVGEAWIIDLLRRFDFDLDRAADGPPEAVHLPSGEPLEMIAGDASGGAFMLVGDGVTRPVLYVGSEGEGGLIATDLRAALALVVGLSSIHDATSVPYGDDGGARLREWLARADEEIREDWPELDAERARLRQALDLPEADGLLEALHRLAADEDYRPVSDAGDRYEPMVDVPGA</sequence>
<keyword evidence="2" id="KW-1185">Reference proteome</keyword>
<dbReference type="AlphaFoldDB" id="A0A1C4VSJ2"/>
<accession>A0A1C4VSJ2</accession>
<evidence type="ECO:0000313" key="2">
    <source>
        <dbReference type="Proteomes" id="UP000183585"/>
    </source>
</evidence>
<evidence type="ECO:0008006" key="3">
    <source>
        <dbReference type="Google" id="ProtNLM"/>
    </source>
</evidence>
<reference evidence="2" key="1">
    <citation type="submission" date="2016-06" db="EMBL/GenBank/DDBJ databases">
        <authorList>
            <person name="Varghese N."/>
            <person name="Submissions Spin"/>
        </authorList>
    </citation>
    <scope>NUCLEOTIDE SEQUENCE [LARGE SCALE GENOMIC DNA]</scope>
    <source>
        <strain evidence="2">DSM 43168</strain>
    </source>
</reference>